<dbReference type="PANTHER" id="PTHR33418">
    <property type="entry name" value="HELICASE-ASSOCIATED"/>
    <property type="match status" value="1"/>
</dbReference>
<proteinExistence type="predicted"/>
<feature type="domain" description="Helicase-associated" evidence="1">
    <location>
        <begin position="91"/>
        <end position="154"/>
    </location>
</feature>
<dbReference type="Pfam" id="PF03457">
    <property type="entry name" value="HA"/>
    <property type="match status" value="2"/>
</dbReference>
<dbReference type="AlphaFoldDB" id="K0S0Y9"/>
<dbReference type="InterPro" id="IPR005114">
    <property type="entry name" value="Helicase_assoc"/>
</dbReference>
<comment type="caution">
    <text evidence="2">The sequence shown here is derived from an EMBL/GenBank/DDBJ whole genome shotgun (WGS) entry which is preliminary data.</text>
</comment>
<sequence>MSDLSTDDGGGGEHDSIGPMIPELIFYRQNNKDGFRPSIESNKRVYRYSEATLARWVNDVNKNHRIPGHYSEDQLALLKAADFPFLESHLESWEKGFQNLCMFKKEHGHVNPKKRDPVNGRWVGAQRQNYRLKQEGKHTPLTDERISKLVAIGFEWSVKKSPREAWRGNYERLLEYRASEGHANVPRTYKADRALANWVKNQRSAKKKSALTEEQVRLLNEVDFTWTF</sequence>
<evidence type="ECO:0000313" key="2">
    <source>
        <dbReference type="EMBL" id="EJK54691.1"/>
    </source>
</evidence>
<organism evidence="2 3">
    <name type="scientific">Thalassiosira oceanica</name>
    <name type="common">Marine diatom</name>
    <dbReference type="NCBI Taxonomy" id="159749"/>
    <lineage>
        <taxon>Eukaryota</taxon>
        <taxon>Sar</taxon>
        <taxon>Stramenopiles</taxon>
        <taxon>Ochrophyta</taxon>
        <taxon>Bacillariophyta</taxon>
        <taxon>Coscinodiscophyceae</taxon>
        <taxon>Thalassiosirophycidae</taxon>
        <taxon>Thalassiosirales</taxon>
        <taxon>Thalassiosiraceae</taxon>
        <taxon>Thalassiosira</taxon>
    </lineage>
</organism>
<protein>
    <recommendedName>
        <fullName evidence="1">Helicase-associated domain-containing protein</fullName>
    </recommendedName>
</protein>
<dbReference type="OrthoDB" id="498381at2759"/>
<dbReference type="Proteomes" id="UP000266841">
    <property type="component" value="Unassembled WGS sequence"/>
</dbReference>
<name>K0S0Y9_THAOC</name>
<reference evidence="2 3" key="1">
    <citation type="journal article" date="2012" name="Genome Biol.">
        <title>Genome and low-iron response of an oceanic diatom adapted to chronic iron limitation.</title>
        <authorList>
            <person name="Lommer M."/>
            <person name="Specht M."/>
            <person name="Roy A.S."/>
            <person name="Kraemer L."/>
            <person name="Andreson R."/>
            <person name="Gutowska M.A."/>
            <person name="Wolf J."/>
            <person name="Bergner S.V."/>
            <person name="Schilhabel M.B."/>
            <person name="Klostermeier U.C."/>
            <person name="Beiko R.G."/>
            <person name="Rosenstiel P."/>
            <person name="Hippler M."/>
            <person name="Laroche J."/>
        </authorList>
    </citation>
    <scope>NUCLEOTIDE SEQUENCE [LARGE SCALE GENOMIC DNA]</scope>
    <source>
        <strain evidence="2 3">CCMP1005</strain>
    </source>
</reference>
<keyword evidence="3" id="KW-1185">Reference proteome</keyword>
<accession>K0S0Y9</accession>
<dbReference type="PANTHER" id="PTHR33418:SF1">
    <property type="entry name" value="HELICASE-ASSOCIATED DOMAIN-CONTAINING PROTEIN"/>
    <property type="match status" value="1"/>
</dbReference>
<dbReference type="EMBL" id="AGNL01035438">
    <property type="protein sequence ID" value="EJK54691.1"/>
    <property type="molecule type" value="Genomic_DNA"/>
</dbReference>
<evidence type="ECO:0000259" key="1">
    <source>
        <dbReference type="Pfam" id="PF03457"/>
    </source>
</evidence>
<feature type="domain" description="Helicase-associated" evidence="1">
    <location>
        <begin position="163"/>
        <end position="224"/>
    </location>
</feature>
<gene>
    <name evidence="2" type="ORF">THAOC_25660</name>
</gene>
<dbReference type="Gene3D" id="6.10.140.530">
    <property type="match status" value="2"/>
</dbReference>
<evidence type="ECO:0000313" key="3">
    <source>
        <dbReference type="Proteomes" id="UP000266841"/>
    </source>
</evidence>